<dbReference type="PANTHER" id="PTHR35910:SF6">
    <property type="entry name" value="2EXR DOMAIN-CONTAINING PROTEIN"/>
    <property type="match status" value="1"/>
</dbReference>
<dbReference type="PANTHER" id="PTHR35910">
    <property type="entry name" value="2EXR DOMAIN-CONTAINING PROTEIN"/>
    <property type="match status" value="1"/>
</dbReference>
<dbReference type="RefSeq" id="XP_009258804.1">
    <property type="nucleotide sequence ID" value="XM_009260529.1"/>
</dbReference>
<evidence type="ECO:0000313" key="3">
    <source>
        <dbReference type="Proteomes" id="UP000007978"/>
    </source>
</evidence>
<dbReference type="KEGG" id="fpu:FPSE_07411"/>
<dbReference type="GeneID" id="20366029"/>
<accession>K3VE36</accession>
<dbReference type="Proteomes" id="UP000007978">
    <property type="component" value="Chromosome 1"/>
</dbReference>
<sequence>MSSQDESSQSLRPLQQLPLHRLPPEVRDMIWALTLPSNRLFEVTKIDEKDDGPDTHFFHFRYPPPSPVALRVCRESRGAALRKGFFFSTTKGLSVWFTPDTDVLYIDTFRDVLHFRITTSRIKIQGWDHVLHFEIGWRAFHEYKHQPPSPSHGLPDIMEILHAHMPNLKTISCILETHETSSGEVIEDTISLPLPGSDEDTYAVLRGRNFYQTAIELWESEITTMMYFD</sequence>
<evidence type="ECO:0000313" key="2">
    <source>
        <dbReference type="EMBL" id="EKJ72387.1"/>
    </source>
</evidence>
<evidence type="ECO:0000259" key="1">
    <source>
        <dbReference type="Pfam" id="PF20150"/>
    </source>
</evidence>
<dbReference type="AlphaFoldDB" id="K3VE36"/>
<organism evidence="2 3">
    <name type="scientific">Fusarium pseudograminearum (strain CS3096)</name>
    <name type="common">Wheat and barley crown-rot fungus</name>
    <dbReference type="NCBI Taxonomy" id="1028729"/>
    <lineage>
        <taxon>Eukaryota</taxon>
        <taxon>Fungi</taxon>
        <taxon>Dikarya</taxon>
        <taxon>Ascomycota</taxon>
        <taxon>Pezizomycotina</taxon>
        <taxon>Sordariomycetes</taxon>
        <taxon>Hypocreomycetidae</taxon>
        <taxon>Hypocreales</taxon>
        <taxon>Nectriaceae</taxon>
        <taxon>Fusarium</taxon>
    </lineage>
</organism>
<dbReference type="OrthoDB" id="3561261at2759"/>
<proteinExistence type="predicted"/>
<keyword evidence="3" id="KW-1185">Reference proteome</keyword>
<dbReference type="InterPro" id="IPR045518">
    <property type="entry name" value="2EXR"/>
</dbReference>
<dbReference type="HOGENOM" id="CLU_1209882_0_0_1"/>
<reference evidence="2 3" key="1">
    <citation type="journal article" date="2012" name="PLoS Pathog.">
        <title>Comparative pathogenomics reveals horizontally acquired novel virulence genes in fungi infecting cereal hosts.</title>
        <authorList>
            <person name="Gardiner D.M."/>
            <person name="McDonald M.C."/>
            <person name="Covarelli L."/>
            <person name="Solomon P.S."/>
            <person name="Rusu A.G."/>
            <person name="Marshall M."/>
            <person name="Kazan K."/>
            <person name="Chakraborty S."/>
            <person name="McDonald B.A."/>
            <person name="Manners J.M."/>
        </authorList>
    </citation>
    <scope>NUCLEOTIDE SEQUENCE [LARGE SCALE GENOMIC DNA]</scope>
    <source>
        <strain evidence="2 3">CS3096</strain>
    </source>
</reference>
<name>K3VE36_FUSPC</name>
<gene>
    <name evidence="2" type="ORF">FPSE_07411</name>
</gene>
<comment type="caution">
    <text evidence="2">The sequence shown here is derived from an EMBL/GenBank/DDBJ whole genome shotgun (WGS) entry which is preliminary data.</text>
</comment>
<dbReference type="Pfam" id="PF20150">
    <property type="entry name" value="2EXR"/>
    <property type="match status" value="1"/>
</dbReference>
<dbReference type="eggNOG" id="ENOG502T4GZ">
    <property type="taxonomic scope" value="Eukaryota"/>
</dbReference>
<dbReference type="EMBL" id="AFNW01000193">
    <property type="protein sequence ID" value="EKJ72387.1"/>
    <property type="molecule type" value="Genomic_DNA"/>
</dbReference>
<feature type="domain" description="2EXR" evidence="1">
    <location>
        <begin position="21"/>
        <end position="104"/>
    </location>
</feature>
<protein>
    <recommendedName>
        <fullName evidence="1">2EXR domain-containing protein</fullName>
    </recommendedName>
</protein>